<comment type="caution">
    <text evidence="11">The sequence shown here is derived from an EMBL/GenBank/DDBJ whole genome shotgun (WGS) entry which is preliminary data.</text>
</comment>
<evidence type="ECO:0000256" key="3">
    <source>
        <dbReference type="ARBA" id="ARBA00013194"/>
    </source>
</evidence>
<dbReference type="Pfam" id="PF00254">
    <property type="entry name" value="FKBP_C"/>
    <property type="match status" value="1"/>
</dbReference>
<evidence type="ECO:0000256" key="5">
    <source>
        <dbReference type="ARBA" id="ARBA00023235"/>
    </source>
</evidence>
<evidence type="ECO:0000256" key="7">
    <source>
        <dbReference type="SAM" id="Coils"/>
    </source>
</evidence>
<dbReference type="SUPFAM" id="SSF50891">
    <property type="entry name" value="Cyclophilin-like"/>
    <property type="match status" value="1"/>
</dbReference>
<dbReference type="InterPro" id="IPR029000">
    <property type="entry name" value="Cyclophilin-like_dom_sf"/>
</dbReference>
<protein>
    <recommendedName>
        <fullName evidence="3 6">peptidylprolyl isomerase</fullName>
        <ecNumber evidence="3 6">5.2.1.8</ecNumber>
    </recommendedName>
</protein>
<dbReference type="SUPFAM" id="SSF54534">
    <property type="entry name" value="FKBP-like"/>
    <property type="match status" value="1"/>
</dbReference>
<evidence type="ECO:0000313" key="11">
    <source>
        <dbReference type="EMBL" id="NBL65237.1"/>
    </source>
</evidence>
<feature type="coiled-coil region" evidence="7">
    <location>
        <begin position="199"/>
        <end position="226"/>
    </location>
</feature>
<keyword evidence="12" id="KW-1185">Reference proteome</keyword>
<evidence type="ECO:0000259" key="9">
    <source>
        <dbReference type="PROSITE" id="PS50059"/>
    </source>
</evidence>
<dbReference type="Gene3D" id="2.40.100.10">
    <property type="entry name" value="Cyclophilin-like"/>
    <property type="match status" value="1"/>
</dbReference>
<sequence>MKKINFLLLMLTVALFSCNKNNDLPDGMYAEIDTNKGTILVKLEYKKTPITVANFVSLAEGKNSLVNEEYKGKPYYNGLTFHRVLPNFMIQGGDPNGDGSGGPGYRFSDEIVPELKHNKGGILSMANGGKATNGSQFFITHVPTPWLDGIHTIFGHVLNDGMEIVNQIEQDDVINKITIIRKGEEAKKFDAPKIFKDNFAKEAEAQKKLEEQRQALRAKYQSVIADKLTFFNEAKKSAKKTQSGLEYFVSEKGSGKKPNPGEEVYISYAGYFPNGDLFDTNVAEIAENYGMLDEMRMAQNGYVPFPFVYGTKEGMIPGFIEGIELTNIDGKILVFIPAYLGYGERGAGDVIPPNTNLIFEIKMTTTQN</sequence>
<dbReference type="PROSITE" id="PS00170">
    <property type="entry name" value="CSA_PPIASE_1"/>
    <property type="match status" value="1"/>
</dbReference>
<dbReference type="PANTHER" id="PTHR45625:SF4">
    <property type="entry name" value="PEPTIDYLPROLYL ISOMERASE DOMAIN AND WD REPEAT-CONTAINING PROTEIN 1"/>
    <property type="match status" value="1"/>
</dbReference>
<dbReference type="RefSeq" id="WP_166537064.1">
    <property type="nucleotide sequence ID" value="NZ_JAABLM010000009.1"/>
</dbReference>
<feature type="domain" description="PPIase cyclophilin-type" evidence="10">
    <location>
        <begin position="37"/>
        <end position="192"/>
    </location>
</feature>
<name>A0ABW9Z8P7_9FLAO</name>
<dbReference type="PROSITE" id="PS50072">
    <property type="entry name" value="CSA_PPIASE_2"/>
    <property type="match status" value="1"/>
</dbReference>
<keyword evidence="7" id="KW-0175">Coiled coil</keyword>
<proteinExistence type="inferred from homology"/>
<organism evidence="11 12">
    <name type="scientific">Flavobacterium ichthyis</name>
    <dbReference type="NCBI Taxonomy" id="2698827"/>
    <lineage>
        <taxon>Bacteria</taxon>
        <taxon>Pseudomonadati</taxon>
        <taxon>Bacteroidota</taxon>
        <taxon>Flavobacteriia</taxon>
        <taxon>Flavobacteriales</taxon>
        <taxon>Flavobacteriaceae</taxon>
        <taxon>Flavobacterium</taxon>
    </lineage>
</organism>
<dbReference type="GO" id="GO:0016853">
    <property type="term" value="F:isomerase activity"/>
    <property type="evidence" value="ECO:0007669"/>
    <property type="project" value="UniProtKB-KW"/>
</dbReference>
<dbReference type="EC" id="5.2.1.8" evidence="3 6"/>
<dbReference type="EMBL" id="JAABLM010000009">
    <property type="protein sequence ID" value="NBL65237.1"/>
    <property type="molecule type" value="Genomic_DNA"/>
</dbReference>
<dbReference type="InterPro" id="IPR044666">
    <property type="entry name" value="Cyclophilin_A-like"/>
</dbReference>
<dbReference type="PRINTS" id="PR00153">
    <property type="entry name" value="CSAPPISMRASE"/>
</dbReference>
<evidence type="ECO:0000259" key="10">
    <source>
        <dbReference type="PROSITE" id="PS50072"/>
    </source>
</evidence>
<comment type="catalytic activity">
    <reaction evidence="1 6">
        <text>[protein]-peptidylproline (omega=180) = [protein]-peptidylproline (omega=0)</text>
        <dbReference type="Rhea" id="RHEA:16237"/>
        <dbReference type="Rhea" id="RHEA-COMP:10747"/>
        <dbReference type="Rhea" id="RHEA-COMP:10748"/>
        <dbReference type="ChEBI" id="CHEBI:83833"/>
        <dbReference type="ChEBI" id="CHEBI:83834"/>
        <dbReference type="EC" id="5.2.1.8"/>
    </reaction>
</comment>
<dbReference type="Pfam" id="PF00160">
    <property type="entry name" value="Pro_isomerase"/>
    <property type="match status" value="1"/>
</dbReference>
<feature type="domain" description="PPIase FKBP-type" evidence="9">
    <location>
        <begin position="261"/>
        <end position="367"/>
    </location>
</feature>
<evidence type="ECO:0000256" key="8">
    <source>
        <dbReference type="SAM" id="SignalP"/>
    </source>
</evidence>
<dbReference type="Gene3D" id="3.10.50.40">
    <property type="match status" value="1"/>
</dbReference>
<evidence type="ECO:0000256" key="2">
    <source>
        <dbReference type="ARBA" id="ARBA00007365"/>
    </source>
</evidence>
<dbReference type="Proteomes" id="UP000798602">
    <property type="component" value="Unassembled WGS sequence"/>
</dbReference>
<dbReference type="InterPro" id="IPR020892">
    <property type="entry name" value="Cyclophilin-type_PPIase_CS"/>
</dbReference>
<feature type="signal peptide" evidence="8">
    <location>
        <begin position="1"/>
        <end position="22"/>
    </location>
</feature>
<keyword evidence="5 6" id="KW-0413">Isomerase</keyword>
<dbReference type="InterPro" id="IPR002130">
    <property type="entry name" value="Cyclophilin-type_PPIase_dom"/>
</dbReference>
<evidence type="ECO:0000256" key="4">
    <source>
        <dbReference type="ARBA" id="ARBA00023110"/>
    </source>
</evidence>
<accession>A0ABW9Z8P7</accession>
<keyword evidence="4 6" id="KW-0697">Rotamase</keyword>
<dbReference type="PROSITE" id="PS51257">
    <property type="entry name" value="PROKAR_LIPOPROTEIN"/>
    <property type="match status" value="1"/>
</dbReference>
<reference evidence="12" key="1">
    <citation type="submission" date="2020-01" db="EMBL/GenBank/DDBJ databases">
        <title>Sphingomonas sp. strain CSW-10.</title>
        <authorList>
            <person name="Chen W.-M."/>
        </authorList>
    </citation>
    <scope>NUCLEOTIDE SEQUENCE [LARGE SCALE GENOMIC DNA]</scope>
    <source>
        <strain evidence="12">NST-5</strain>
    </source>
</reference>
<dbReference type="InterPro" id="IPR001179">
    <property type="entry name" value="PPIase_FKBP_dom"/>
</dbReference>
<evidence type="ECO:0000256" key="1">
    <source>
        <dbReference type="ARBA" id="ARBA00000971"/>
    </source>
</evidence>
<feature type="chain" id="PRO_5046363918" description="peptidylprolyl isomerase" evidence="8">
    <location>
        <begin position="23"/>
        <end position="368"/>
    </location>
</feature>
<dbReference type="InterPro" id="IPR046357">
    <property type="entry name" value="PPIase_dom_sf"/>
</dbReference>
<keyword evidence="8" id="KW-0732">Signal</keyword>
<gene>
    <name evidence="11" type="ORF">GV828_08520</name>
</gene>
<dbReference type="CDD" id="cd00317">
    <property type="entry name" value="cyclophilin"/>
    <property type="match status" value="1"/>
</dbReference>
<evidence type="ECO:0000313" key="12">
    <source>
        <dbReference type="Proteomes" id="UP000798602"/>
    </source>
</evidence>
<evidence type="ECO:0000256" key="6">
    <source>
        <dbReference type="PROSITE-ProRule" id="PRU00277"/>
    </source>
</evidence>
<dbReference type="PANTHER" id="PTHR45625">
    <property type="entry name" value="PEPTIDYL-PROLYL CIS-TRANS ISOMERASE-RELATED"/>
    <property type="match status" value="1"/>
</dbReference>
<dbReference type="PROSITE" id="PS50059">
    <property type="entry name" value="FKBP_PPIASE"/>
    <property type="match status" value="1"/>
</dbReference>
<comment type="similarity">
    <text evidence="2">Belongs to the cyclophilin-type PPIase family.</text>
</comment>